<dbReference type="AlphaFoldDB" id="A0A9W8IQK2"/>
<evidence type="ECO:0000313" key="1">
    <source>
        <dbReference type="EMBL" id="KAJ2921491.1"/>
    </source>
</evidence>
<accession>A0A9W8IQK2</accession>
<feature type="non-terminal residue" evidence="1">
    <location>
        <position position="53"/>
    </location>
</feature>
<reference evidence="1" key="1">
    <citation type="submission" date="2022-06" db="EMBL/GenBank/DDBJ databases">
        <title>Genome Sequence of Candolleomyces eurysporus.</title>
        <authorList>
            <person name="Buettner E."/>
        </authorList>
    </citation>
    <scope>NUCLEOTIDE SEQUENCE</scope>
    <source>
        <strain evidence="1">VTCC 930004</strain>
    </source>
</reference>
<sequence>MVKTQFNSEIKGLMTDFGGEYKSRAFDNLLKELGIKELAQRRGLLNKMGELND</sequence>
<organism evidence="1 2">
    <name type="scientific">Candolleomyces eurysporus</name>
    <dbReference type="NCBI Taxonomy" id="2828524"/>
    <lineage>
        <taxon>Eukaryota</taxon>
        <taxon>Fungi</taxon>
        <taxon>Dikarya</taxon>
        <taxon>Basidiomycota</taxon>
        <taxon>Agaricomycotina</taxon>
        <taxon>Agaricomycetes</taxon>
        <taxon>Agaricomycetidae</taxon>
        <taxon>Agaricales</taxon>
        <taxon>Agaricineae</taxon>
        <taxon>Psathyrellaceae</taxon>
        <taxon>Candolleomyces</taxon>
    </lineage>
</organism>
<gene>
    <name evidence="1" type="ORF">H1R20_g15605</name>
</gene>
<dbReference type="EMBL" id="JANBPK010001593">
    <property type="protein sequence ID" value="KAJ2921491.1"/>
    <property type="molecule type" value="Genomic_DNA"/>
</dbReference>
<comment type="caution">
    <text evidence="1">The sequence shown here is derived from an EMBL/GenBank/DDBJ whole genome shotgun (WGS) entry which is preliminary data.</text>
</comment>
<evidence type="ECO:0000313" key="2">
    <source>
        <dbReference type="Proteomes" id="UP001140091"/>
    </source>
</evidence>
<keyword evidence="2" id="KW-1185">Reference proteome</keyword>
<evidence type="ECO:0008006" key="3">
    <source>
        <dbReference type="Google" id="ProtNLM"/>
    </source>
</evidence>
<protein>
    <recommendedName>
        <fullName evidence="3">Integrase catalytic domain-containing protein</fullName>
    </recommendedName>
</protein>
<name>A0A9W8IQK2_9AGAR</name>
<dbReference type="Proteomes" id="UP001140091">
    <property type="component" value="Unassembled WGS sequence"/>
</dbReference>
<proteinExistence type="predicted"/>